<organism evidence="1 2">
    <name type="scientific">Streptomyces kaniharaensis</name>
    <dbReference type="NCBI Taxonomy" id="212423"/>
    <lineage>
        <taxon>Bacteria</taxon>
        <taxon>Bacillati</taxon>
        <taxon>Actinomycetota</taxon>
        <taxon>Actinomycetes</taxon>
        <taxon>Kitasatosporales</taxon>
        <taxon>Streptomycetaceae</taxon>
        <taxon>Streptomyces</taxon>
    </lineage>
</organism>
<sequence>MTGTGPGGLAELAGFLRGLADFFTSADEHVDQALNDRYGFDTAIDWVITALELHADQLA</sequence>
<comment type="caution">
    <text evidence="1">The sequence shown here is derived from an EMBL/GenBank/DDBJ whole genome shotgun (WGS) entry which is preliminary data.</text>
</comment>
<dbReference type="OrthoDB" id="9990751at2"/>
<name>A0A6N7KLD0_9ACTN</name>
<accession>A0A6N7KLD0</accession>
<proteinExistence type="predicted"/>
<evidence type="ECO:0000313" key="1">
    <source>
        <dbReference type="EMBL" id="MQS11359.1"/>
    </source>
</evidence>
<keyword evidence="2" id="KW-1185">Reference proteome</keyword>
<reference evidence="1 2" key="1">
    <citation type="submission" date="2019-09" db="EMBL/GenBank/DDBJ databases">
        <title>Genome Sequences of Streptomyces kaniharaensis ATCC 21070.</title>
        <authorList>
            <person name="Zhu W."/>
            <person name="De Crecy-Lagard V."/>
            <person name="Richards N.G."/>
        </authorList>
    </citation>
    <scope>NUCLEOTIDE SEQUENCE [LARGE SCALE GENOMIC DNA]</scope>
    <source>
        <strain evidence="1 2">SF-557</strain>
    </source>
</reference>
<dbReference type="AlphaFoldDB" id="A0A6N7KLD0"/>
<dbReference type="RefSeq" id="WP_153460012.1">
    <property type="nucleotide sequence ID" value="NZ_WBOF01000001.1"/>
</dbReference>
<evidence type="ECO:0000313" key="2">
    <source>
        <dbReference type="Proteomes" id="UP000450000"/>
    </source>
</evidence>
<dbReference type="Proteomes" id="UP000450000">
    <property type="component" value="Unassembled WGS sequence"/>
</dbReference>
<protein>
    <submittedName>
        <fullName evidence="1">Uncharacterized protein</fullName>
    </submittedName>
</protein>
<dbReference type="EMBL" id="WBOF01000001">
    <property type="protein sequence ID" value="MQS11359.1"/>
    <property type="molecule type" value="Genomic_DNA"/>
</dbReference>
<gene>
    <name evidence="1" type="ORF">F7Q99_03395</name>
</gene>